<dbReference type="EMBL" id="FOAZ01000034">
    <property type="protein sequence ID" value="SEM56531.1"/>
    <property type="molecule type" value="Genomic_DNA"/>
</dbReference>
<dbReference type="AlphaFoldDB" id="A0A1H7ZE55"/>
<accession>A0A1H7ZE55</accession>
<protein>
    <submittedName>
        <fullName evidence="1">Uncharacterized protein</fullName>
    </submittedName>
</protein>
<dbReference type="eggNOG" id="ENOG5034AKS">
    <property type="taxonomic scope" value="Bacteria"/>
</dbReference>
<organism evidence="1 2">
    <name type="scientific">Streptacidiphilus jiangxiensis</name>
    <dbReference type="NCBI Taxonomy" id="235985"/>
    <lineage>
        <taxon>Bacteria</taxon>
        <taxon>Bacillati</taxon>
        <taxon>Actinomycetota</taxon>
        <taxon>Actinomycetes</taxon>
        <taxon>Kitasatosporales</taxon>
        <taxon>Streptomycetaceae</taxon>
        <taxon>Streptacidiphilus</taxon>
    </lineage>
</organism>
<keyword evidence="2" id="KW-1185">Reference proteome</keyword>
<evidence type="ECO:0000313" key="2">
    <source>
        <dbReference type="Proteomes" id="UP000183015"/>
    </source>
</evidence>
<dbReference type="RefSeq" id="WP_236655848.1">
    <property type="nucleotide sequence ID" value="NZ_BBPN01000003.1"/>
</dbReference>
<gene>
    <name evidence="1" type="ORF">SAMN05414137_13456</name>
</gene>
<evidence type="ECO:0000313" key="1">
    <source>
        <dbReference type="EMBL" id="SEM56531.1"/>
    </source>
</evidence>
<name>A0A1H7ZE55_STRJI</name>
<proteinExistence type="predicted"/>
<reference evidence="2" key="1">
    <citation type="submission" date="2016-10" db="EMBL/GenBank/DDBJ databases">
        <authorList>
            <person name="Varghese N."/>
        </authorList>
    </citation>
    <scope>NUCLEOTIDE SEQUENCE [LARGE SCALE GENOMIC DNA]</scope>
    <source>
        <strain evidence="2">DSM 45096 / BCRC 16803 / CGMCC 4.1857 / CIP 109030 / JCM 12277 / KCTC 19219 / NBRC 100920 / 33214</strain>
    </source>
</reference>
<dbReference type="Proteomes" id="UP000183015">
    <property type="component" value="Unassembled WGS sequence"/>
</dbReference>
<sequence length="187" mass="20450">MRSVGGFASDEERLASRMATHWTNSSETFALLLRRQGLDPDAVDDVTRAWSAFQEFVQTDIDGIEPAEDDGDGFSVQCGRWAWHDNRPALAFTRQFAVRDESDRDDGFGQTQLWSVELVLFFSDAPAGADLDATAWSTGMGFDFDPIGPQRAAALIRTAAVIATLPHVSAVWAAIPVGSSLRLERAD</sequence>
<dbReference type="STRING" id="235985.SAMN05414137_13456"/>